<dbReference type="EMBL" id="AP024747">
    <property type="protein sequence ID" value="BCY25081.1"/>
    <property type="molecule type" value="Genomic_DNA"/>
</dbReference>
<keyword evidence="7" id="KW-0520">NAD</keyword>
<evidence type="ECO:0000256" key="10">
    <source>
        <dbReference type="SAM" id="Coils"/>
    </source>
</evidence>
<feature type="domain" description="Prephenate/arogenate dehydrogenase" evidence="11">
    <location>
        <begin position="13"/>
        <end position="296"/>
    </location>
</feature>
<comment type="pathway">
    <text evidence="1">Amino-acid biosynthesis; L-tyrosine biosynthesis; (4-hydroxyphenyl)pyruvate from prephenate (NAD(+) route): step 1/1.</text>
</comment>
<name>A0AAD1KQD3_9ACTN</name>
<dbReference type="InterPro" id="IPR036291">
    <property type="entry name" value="NAD(P)-bd_dom_sf"/>
</dbReference>
<dbReference type="Gene3D" id="3.30.2130.10">
    <property type="entry name" value="VC0802-like"/>
    <property type="match status" value="1"/>
</dbReference>
<reference evidence="13" key="1">
    <citation type="submission" date="2021-06" db="EMBL/GenBank/DDBJ databases">
        <title>Genome sequence of Cutibacterium modestum strain KB17-24694.</title>
        <authorList>
            <person name="Dekio I."/>
            <person name="Asahina A."/>
            <person name="Nishida M."/>
        </authorList>
    </citation>
    <scope>NUCLEOTIDE SEQUENCE</scope>
    <source>
        <strain evidence="13">KB17-24694</strain>
    </source>
</reference>
<evidence type="ECO:0000256" key="8">
    <source>
        <dbReference type="ARBA" id="ARBA00023141"/>
    </source>
</evidence>
<dbReference type="GO" id="GO:0008977">
    <property type="term" value="F:prephenate dehydrogenase (NAD+) activity"/>
    <property type="evidence" value="ECO:0007669"/>
    <property type="project" value="UniProtKB-EC"/>
</dbReference>
<evidence type="ECO:0000259" key="11">
    <source>
        <dbReference type="PROSITE" id="PS51176"/>
    </source>
</evidence>
<dbReference type="NCBIfam" id="NF005110">
    <property type="entry name" value="PRK06545.2-2"/>
    <property type="match status" value="1"/>
</dbReference>
<dbReference type="AlphaFoldDB" id="A0AAD1KQD3"/>
<dbReference type="InterPro" id="IPR050812">
    <property type="entry name" value="Preph/Arog_dehydrog"/>
</dbReference>
<dbReference type="GeneID" id="92880847"/>
<evidence type="ECO:0000256" key="9">
    <source>
        <dbReference type="ARBA" id="ARBA00049260"/>
    </source>
</evidence>
<dbReference type="Proteomes" id="UP000825072">
    <property type="component" value="Chromosome 1"/>
</dbReference>
<dbReference type="SUPFAM" id="SSF48179">
    <property type="entry name" value="6-phosphogluconate dehydrogenase C-terminal domain-like"/>
    <property type="match status" value="1"/>
</dbReference>
<keyword evidence="6" id="KW-0560">Oxidoreductase</keyword>
<accession>A0AAD1KQD3</accession>
<evidence type="ECO:0000256" key="3">
    <source>
        <dbReference type="ARBA" id="ARBA00012068"/>
    </source>
</evidence>
<dbReference type="GO" id="GO:0070403">
    <property type="term" value="F:NAD+ binding"/>
    <property type="evidence" value="ECO:0007669"/>
    <property type="project" value="InterPro"/>
</dbReference>
<evidence type="ECO:0000313" key="14">
    <source>
        <dbReference type="Proteomes" id="UP000825072"/>
    </source>
</evidence>
<protein>
    <recommendedName>
        <fullName evidence="4">Prephenate dehydrogenase</fullName>
        <ecNumber evidence="3">1.3.1.12</ecNumber>
    </recommendedName>
</protein>
<dbReference type="PANTHER" id="PTHR21363:SF0">
    <property type="entry name" value="PREPHENATE DEHYDROGENASE [NADP(+)]"/>
    <property type="match status" value="1"/>
</dbReference>
<evidence type="ECO:0000256" key="7">
    <source>
        <dbReference type="ARBA" id="ARBA00023027"/>
    </source>
</evidence>
<dbReference type="NCBIfam" id="NF005111">
    <property type="entry name" value="PRK06545.2-3"/>
    <property type="match status" value="1"/>
</dbReference>
<dbReference type="Pfam" id="PF20463">
    <property type="entry name" value="PDH_C"/>
    <property type="match status" value="1"/>
</dbReference>
<dbReference type="RefSeq" id="WP_002526784.1">
    <property type="nucleotide sequence ID" value="NZ_AP024747.1"/>
</dbReference>
<sequence length="365" mass="38911">MGNLESVEPTLNGPILIVGTGLIGASIGKALVTAGADVHLWDIDRGNTLVAAGRGAGKLDDLADEAYRMIVVATPPAVVAPTIVERLTRHPQAVITDTASVKGAVLSQVTAVAAGHGVDISRYVGSHPMAGTQYTGPLTASDELFVNRTWVIAPRTDNRREDVAQVVALARACGARAVSMDANEHDRAVAEVSHLPHLMSILTAANLRHARSEHLSLAGSGIRDVTRIARSQTTMWRQILTSNRAEVRSQLEAIRDDLDDLLSRLDDSERLEEFLSVGQAGARKLAGKHGHQMVETSAVVVEIPDAPGALARLFADVEDAGVNVEDLSVEHDPAREVGYLSIDVAPDRAQTLTVSMRDHGWSVRS</sequence>
<evidence type="ECO:0000256" key="6">
    <source>
        <dbReference type="ARBA" id="ARBA00023002"/>
    </source>
</evidence>
<comment type="catalytic activity">
    <reaction evidence="9">
        <text>prephenate + NAD(+) = 3-(4-hydroxyphenyl)pyruvate + CO2 + NADH</text>
        <dbReference type="Rhea" id="RHEA:13869"/>
        <dbReference type="ChEBI" id="CHEBI:16526"/>
        <dbReference type="ChEBI" id="CHEBI:29934"/>
        <dbReference type="ChEBI" id="CHEBI:36242"/>
        <dbReference type="ChEBI" id="CHEBI:57540"/>
        <dbReference type="ChEBI" id="CHEBI:57945"/>
        <dbReference type="EC" id="1.3.1.12"/>
    </reaction>
</comment>
<dbReference type="InterPro" id="IPR046825">
    <property type="entry name" value="PDH_C"/>
</dbReference>
<dbReference type="PROSITE" id="PS51671">
    <property type="entry name" value="ACT"/>
    <property type="match status" value="1"/>
</dbReference>
<dbReference type="InterPro" id="IPR008927">
    <property type="entry name" value="6-PGluconate_DH-like_C_sf"/>
</dbReference>
<dbReference type="SUPFAM" id="SSF55021">
    <property type="entry name" value="ACT-like"/>
    <property type="match status" value="1"/>
</dbReference>
<dbReference type="PROSITE" id="PS51176">
    <property type="entry name" value="PDH_ADH"/>
    <property type="match status" value="1"/>
</dbReference>
<keyword evidence="10" id="KW-0175">Coiled coil</keyword>
<dbReference type="GO" id="GO:0004665">
    <property type="term" value="F:prephenate dehydrogenase (NADP+) activity"/>
    <property type="evidence" value="ECO:0007669"/>
    <property type="project" value="InterPro"/>
</dbReference>
<feature type="coiled-coil region" evidence="10">
    <location>
        <begin position="244"/>
        <end position="271"/>
    </location>
</feature>
<organism evidence="13 14">
    <name type="scientific">Cutibacterium modestum</name>
    <dbReference type="NCBI Taxonomy" id="2559073"/>
    <lineage>
        <taxon>Bacteria</taxon>
        <taxon>Bacillati</taxon>
        <taxon>Actinomycetota</taxon>
        <taxon>Actinomycetes</taxon>
        <taxon>Propionibacteriales</taxon>
        <taxon>Propionibacteriaceae</taxon>
        <taxon>Cutibacterium</taxon>
    </lineage>
</organism>
<dbReference type="InterPro" id="IPR045865">
    <property type="entry name" value="ACT-like_dom_sf"/>
</dbReference>
<evidence type="ECO:0000256" key="2">
    <source>
        <dbReference type="ARBA" id="ARBA00007964"/>
    </source>
</evidence>
<dbReference type="PANTHER" id="PTHR21363">
    <property type="entry name" value="PREPHENATE DEHYDROGENASE"/>
    <property type="match status" value="1"/>
</dbReference>
<evidence type="ECO:0000256" key="4">
    <source>
        <dbReference type="ARBA" id="ARBA00016891"/>
    </source>
</evidence>
<dbReference type="InterPro" id="IPR002912">
    <property type="entry name" value="ACT_dom"/>
</dbReference>
<dbReference type="GO" id="GO:0006571">
    <property type="term" value="P:tyrosine biosynthetic process"/>
    <property type="evidence" value="ECO:0007669"/>
    <property type="project" value="UniProtKB-KW"/>
</dbReference>
<keyword evidence="8" id="KW-0057">Aromatic amino acid biosynthesis</keyword>
<evidence type="ECO:0000313" key="13">
    <source>
        <dbReference type="EMBL" id="BCY25081.1"/>
    </source>
</evidence>
<dbReference type="InterPro" id="IPR046826">
    <property type="entry name" value="PDH_N"/>
</dbReference>
<feature type="domain" description="ACT" evidence="12">
    <location>
        <begin position="298"/>
        <end position="365"/>
    </location>
</feature>
<keyword evidence="5" id="KW-0827">Tyrosine biosynthesis</keyword>
<evidence type="ECO:0000256" key="1">
    <source>
        <dbReference type="ARBA" id="ARBA00005067"/>
    </source>
</evidence>
<dbReference type="InterPro" id="IPR003099">
    <property type="entry name" value="Prephen_DH"/>
</dbReference>
<dbReference type="SUPFAM" id="SSF51735">
    <property type="entry name" value="NAD(P)-binding Rossmann-fold domains"/>
    <property type="match status" value="1"/>
</dbReference>
<gene>
    <name evidence="13" type="ORF">KB1_10710</name>
</gene>
<dbReference type="EC" id="1.3.1.12" evidence="3"/>
<comment type="similarity">
    <text evidence="2">Belongs to the prephenate/arogenate dehydrogenase family.</text>
</comment>
<evidence type="ECO:0000259" key="12">
    <source>
        <dbReference type="PROSITE" id="PS51671"/>
    </source>
</evidence>
<dbReference type="Gene3D" id="3.40.50.720">
    <property type="entry name" value="NAD(P)-binding Rossmann-like Domain"/>
    <property type="match status" value="1"/>
</dbReference>
<proteinExistence type="inferred from homology"/>
<evidence type="ECO:0000256" key="5">
    <source>
        <dbReference type="ARBA" id="ARBA00022498"/>
    </source>
</evidence>
<dbReference type="Gene3D" id="1.10.3660.10">
    <property type="entry name" value="6-phosphogluconate dehydrogenase C-terminal like domain"/>
    <property type="match status" value="1"/>
</dbReference>
<keyword evidence="8" id="KW-0028">Amino-acid biosynthesis</keyword>
<dbReference type="Pfam" id="PF02153">
    <property type="entry name" value="PDH_N"/>
    <property type="match status" value="1"/>
</dbReference>